<feature type="compositionally biased region" description="Low complexity" evidence="1">
    <location>
        <begin position="620"/>
        <end position="632"/>
    </location>
</feature>
<keyword evidence="2" id="KW-0812">Transmembrane</keyword>
<feature type="compositionally biased region" description="Polar residues" evidence="1">
    <location>
        <begin position="179"/>
        <end position="195"/>
    </location>
</feature>
<evidence type="ECO:0008006" key="5">
    <source>
        <dbReference type="Google" id="ProtNLM"/>
    </source>
</evidence>
<evidence type="ECO:0000313" key="4">
    <source>
        <dbReference type="Proteomes" id="UP000286862"/>
    </source>
</evidence>
<gene>
    <name evidence="3" type="ORF">VT99_10982</name>
</gene>
<feature type="compositionally biased region" description="Acidic residues" evidence="1">
    <location>
        <begin position="633"/>
        <end position="648"/>
    </location>
</feature>
<feature type="transmembrane region" description="Helical" evidence="2">
    <location>
        <begin position="774"/>
        <end position="793"/>
    </location>
</feature>
<organism evidence="3 4">
    <name type="scientific">Candidatus Electrothrix marina</name>
    <dbReference type="NCBI Taxonomy" id="1859130"/>
    <lineage>
        <taxon>Bacteria</taxon>
        <taxon>Pseudomonadati</taxon>
        <taxon>Thermodesulfobacteriota</taxon>
        <taxon>Desulfobulbia</taxon>
        <taxon>Desulfobulbales</taxon>
        <taxon>Desulfobulbaceae</taxon>
        <taxon>Candidatus Electrothrix</taxon>
    </lineage>
</organism>
<feature type="region of interest" description="Disordered" evidence="1">
    <location>
        <begin position="167"/>
        <end position="195"/>
    </location>
</feature>
<dbReference type="InterPro" id="IPR049886">
    <property type="entry name" value="CFI_box_CTERM_dom"/>
</dbReference>
<dbReference type="Proteomes" id="UP000286862">
    <property type="component" value="Unassembled WGS sequence"/>
</dbReference>
<comment type="caution">
    <text evidence="3">The sequence shown here is derived from an EMBL/GenBank/DDBJ whole genome shotgun (WGS) entry which is preliminary data.</text>
</comment>
<evidence type="ECO:0000256" key="2">
    <source>
        <dbReference type="SAM" id="Phobius"/>
    </source>
</evidence>
<proteinExistence type="predicted"/>
<feature type="region of interest" description="Disordered" evidence="1">
    <location>
        <begin position="620"/>
        <end position="655"/>
    </location>
</feature>
<evidence type="ECO:0000256" key="1">
    <source>
        <dbReference type="SAM" id="MobiDB-lite"/>
    </source>
</evidence>
<dbReference type="AlphaFoldDB" id="A0A3S3RAX8"/>
<accession>A0A3S3RAX8</accession>
<evidence type="ECO:0000313" key="3">
    <source>
        <dbReference type="EMBL" id="RWX48421.1"/>
    </source>
</evidence>
<keyword evidence="2" id="KW-0472">Membrane</keyword>
<reference evidence="3 4" key="1">
    <citation type="submission" date="2017-01" db="EMBL/GenBank/DDBJ databases">
        <title>The cable genome- insights into the physiology and evolution of filamentous bacteria capable of sulfide oxidation via long distance electron transfer.</title>
        <authorList>
            <person name="Schreiber L."/>
            <person name="Bjerg J.T."/>
            <person name="Boggild A."/>
            <person name="Van De Vossenberg J."/>
            <person name="Meysman F."/>
            <person name="Nielsen L.P."/>
            <person name="Schramm A."/>
            <person name="Kjeldsen K.U."/>
        </authorList>
    </citation>
    <scope>NUCLEOTIDE SEQUENCE [LARGE SCALE GENOMIC DNA]</scope>
    <source>
        <strain evidence="3">A2</strain>
    </source>
</reference>
<keyword evidence="2" id="KW-1133">Transmembrane helix</keyword>
<feature type="non-terminal residue" evidence="3">
    <location>
        <position position="1"/>
    </location>
</feature>
<dbReference type="NCBIfam" id="NF041770">
    <property type="entry name" value="CFI_box_CTERM"/>
    <property type="match status" value="1"/>
</dbReference>
<name>A0A3S3RAX8_9BACT</name>
<dbReference type="EMBL" id="MTKQ01000098">
    <property type="protein sequence ID" value="RWX48421.1"/>
    <property type="molecule type" value="Genomic_DNA"/>
</dbReference>
<protein>
    <recommendedName>
        <fullName evidence="5">Fibronectin type-III domain-containing protein</fullName>
    </recommendedName>
</protein>
<sequence length="805" mass="86135">TDEMIAATGVTVGEDGIREALLVTYTKNDGANSELLFQQQVAESASDAGDKAAEDTEPIAQIVTAGAYNEEEYAFSLAAADAGSVVVVGASGSQEVASAAVRKYTVFHASVTGSSWKTAIGNAYVLTGEAQDVTRTTVLLPGEVLSGLGTVTERGVVFSIDPLPVLKGSDSTDGEDNSGDPTISDLSPSGTVTETSVTLSVATDVDATCKYTDSGSGMDYEQMSKDFDSTGGTSHSESVSDLVDGQTYTYYVRCKNSASEVANTTDGVISFTVEVTGDETTPNITDTTKNSFSTTESVVLSVSTDENAYCKYDTVDEDYSEMGNILSETAGTGHQVDLGILEAGDYTFYVRCMDEEGNSNSSGTMVEFEVTEAAVEDTTPPTIISDDNNGQTYKTGEDVTLGVTTNETANCMYNENEDMNYGNMTSSFSLTDGTRHTKWFGDSTAFSTNEYTLFVRCEDSSQNESNSRKISFLVTPVVIVGSDYSSGKLTVTGAWDDDTNTLSITTDVDADCGYNSGSDIAYGSMTPFTTTDGTEHSSSIVLADDKYTYYIRCQDTSGVETPVGAANSFEATTAQLNTENSTDFYAAQDFPAADTKNIFSMSLETVGNLFISTAIAQDDTSTTTTTDSSTDTTDADTEDSDFLEEGGIEEGSGAGKFTSKLEDLKPGTFFYARAYAVVGGTTYYGNQIGFRTADSCFVATAAYGSLFHPAVQLLRDFRDRFMLDNPVSRSLVHLYYRYSPPIADVISSNTILRPVTKTLLLPIVGSAWLTMRFGWLWLILPAAAMVMVSWFGMQRMQAARKEELS</sequence>